<dbReference type="PROSITE" id="PS50109">
    <property type="entry name" value="HIS_KIN"/>
    <property type="match status" value="1"/>
</dbReference>
<comment type="caution">
    <text evidence="17">The sequence shown here is derived from an EMBL/GenBank/DDBJ whole genome shotgun (WGS) entry which is preliminary data.</text>
</comment>
<evidence type="ECO:0000256" key="10">
    <source>
        <dbReference type="ARBA" id="ARBA00022840"/>
    </source>
</evidence>
<feature type="transmembrane region" description="Helical" evidence="14">
    <location>
        <begin position="318"/>
        <end position="337"/>
    </location>
</feature>
<evidence type="ECO:0000256" key="14">
    <source>
        <dbReference type="SAM" id="Phobius"/>
    </source>
</evidence>
<feature type="domain" description="PAS" evidence="16">
    <location>
        <begin position="359"/>
        <end position="415"/>
    </location>
</feature>
<organism evidence="17 18">
    <name type="scientific">Marinobacterium zhoushanense</name>
    <dbReference type="NCBI Taxonomy" id="1679163"/>
    <lineage>
        <taxon>Bacteria</taxon>
        <taxon>Pseudomonadati</taxon>
        <taxon>Pseudomonadota</taxon>
        <taxon>Gammaproteobacteria</taxon>
        <taxon>Oceanospirillales</taxon>
        <taxon>Oceanospirillaceae</taxon>
        <taxon>Marinobacterium</taxon>
    </lineage>
</organism>
<dbReference type="SUPFAM" id="SSF55785">
    <property type="entry name" value="PYP-like sensor domain (PAS domain)"/>
    <property type="match status" value="1"/>
</dbReference>
<dbReference type="InterPro" id="IPR000014">
    <property type="entry name" value="PAS"/>
</dbReference>
<dbReference type="Gene3D" id="3.30.565.10">
    <property type="entry name" value="Histidine kinase-like ATPase, C-terminal domain"/>
    <property type="match status" value="1"/>
</dbReference>
<feature type="domain" description="Histidine kinase" evidence="15">
    <location>
        <begin position="535"/>
        <end position="748"/>
    </location>
</feature>
<keyword evidence="7 14" id="KW-0812">Transmembrane</keyword>
<keyword evidence="10" id="KW-0067">ATP-binding</keyword>
<dbReference type="InterPro" id="IPR003661">
    <property type="entry name" value="HisK_dim/P_dom"/>
</dbReference>
<dbReference type="Gene3D" id="3.30.450.20">
    <property type="entry name" value="PAS domain"/>
    <property type="match status" value="3"/>
</dbReference>
<evidence type="ECO:0000256" key="1">
    <source>
        <dbReference type="ARBA" id="ARBA00000085"/>
    </source>
</evidence>
<keyword evidence="6" id="KW-0808">Transferase</keyword>
<dbReference type="InterPro" id="IPR013767">
    <property type="entry name" value="PAS_fold"/>
</dbReference>
<dbReference type="EMBL" id="BMIJ01000009">
    <property type="protein sequence ID" value="GGC09341.1"/>
    <property type="molecule type" value="Genomic_DNA"/>
</dbReference>
<dbReference type="Pfam" id="PF00512">
    <property type="entry name" value="HisKA"/>
    <property type="match status" value="1"/>
</dbReference>
<dbReference type="NCBIfam" id="TIGR00229">
    <property type="entry name" value="sensory_box"/>
    <property type="match status" value="1"/>
</dbReference>
<keyword evidence="18" id="KW-1185">Reference proteome</keyword>
<dbReference type="Pfam" id="PF00989">
    <property type="entry name" value="PAS"/>
    <property type="match status" value="1"/>
</dbReference>
<protein>
    <recommendedName>
        <fullName evidence="3">histidine kinase</fullName>
        <ecNumber evidence="3">2.7.13.3</ecNumber>
    </recommendedName>
</protein>
<dbReference type="InterPro" id="IPR035965">
    <property type="entry name" value="PAS-like_dom_sf"/>
</dbReference>
<dbReference type="PROSITE" id="PS50112">
    <property type="entry name" value="PAS"/>
    <property type="match status" value="1"/>
</dbReference>
<comment type="catalytic activity">
    <reaction evidence="1">
        <text>ATP + protein L-histidine = ADP + protein N-phospho-L-histidine.</text>
        <dbReference type="EC" id="2.7.13.3"/>
    </reaction>
</comment>
<dbReference type="EC" id="2.7.13.3" evidence="3"/>
<proteinExistence type="predicted"/>
<evidence type="ECO:0000256" key="13">
    <source>
        <dbReference type="ARBA" id="ARBA00023136"/>
    </source>
</evidence>
<name>A0ABQ1KW05_9GAMM</name>
<gene>
    <name evidence="17" type="ORF">GCM10011352_39680</name>
</gene>
<dbReference type="SMART" id="SM00091">
    <property type="entry name" value="PAS"/>
    <property type="match status" value="1"/>
</dbReference>
<evidence type="ECO:0000259" key="16">
    <source>
        <dbReference type="PROSITE" id="PS50112"/>
    </source>
</evidence>
<evidence type="ECO:0000313" key="18">
    <source>
        <dbReference type="Proteomes" id="UP000629025"/>
    </source>
</evidence>
<dbReference type="InterPro" id="IPR005467">
    <property type="entry name" value="His_kinase_dom"/>
</dbReference>
<dbReference type="PANTHER" id="PTHR43065">
    <property type="entry name" value="SENSOR HISTIDINE KINASE"/>
    <property type="match status" value="1"/>
</dbReference>
<keyword evidence="11 14" id="KW-1133">Transmembrane helix</keyword>
<evidence type="ECO:0000256" key="3">
    <source>
        <dbReference type="ARBA" id="ARBA00012438"/>
    </source>
</evidence>
<dbReference type="InterPro" id="IPR029151">
    <property type="entry name" value="Sensor-like_sf"/>
</dbReference>
<dbReference type="Gene3D" id="1.10.287.130">
    <property type="match status" value="1"/>
</dbReference>
<keyword evidence="8" id="KW-0547">Nucleotide-binding</keyword>
<reference evidence="18" key="1">
    <citation type="journal article" date="2019" name="Int. J. Syst. Evol. Microbiol.">
        <title>The Global Catalogue of Microorganisms (GCM) 10K type strain sequencing project: providing services to taxonomists for standard genome sequencing and annotation.</title>
        <authorList>
            <consortium name="The Broad Institute Genomics Platform"/>
            <consortium name="The Broad Institute Genome Sequencing Center for Infectious Disease"/>
            <person name="Wu L."/>
            <person name="Ma J."/>
        </authorList>
    </citation>
    <scope>NUCLEOTIDE SEQUENCE [LARGE SCALE GENOMIC DNA]</scope>
    <source>
        <strain evidence="18">CGMCC 1.15341</strain>
    </source>
</reference>
<dbReference type="PRINTS" id="PR00344">
    <property type="entry name" value="BCTRLSENSOR"/>
</dbReference>
<feature type="transmembrane region" description="Helical" evidence="14">
    <location>
        <begin position="14"/>
        <end position="32"/>
    </location>
</feature>
<dbReference type="SUPFAM" id="SSF103190">
    <property type="entry name" value="Sensory domain-like"/>
    <property type="match status" value="1"/>
</dbReference>
<accession>A0ABQ1KW05</accession>
<evidence type="ECO:0000256" key="12">
    <source>
        <dbReference type="ARBA" id="ARBA00023012"/>
    </source>
</evidence>
<dbReference type="PANTHER" id="PTHR43065:SF46">
    <property type="entry name" value="C4-DICARBOXYLATE TRANSPORT SENSOR PROTEIN DCTB"/>
    <property type="match status" value="1"/>
</dbReference>
<dbReference type="RefSeq" id="WP_188751624.1">
    <property type="nucleotide sequence ID" value="NZ_BMIJ01000009.1"/>
</dbReference>
<evidence type="ECO:0000256" key="11">
    <source>
        <dbReference type="ARBA" id="ARBA00022989"/>
    </source>
</evidence>
<evidence type="ECO:0000313" key="17">
    <source>
        <dbReference type="EMBL" id="GGC09341.1"/>
    </source>
</evidence>
<dbReference type="Proteomes" id="UP000629025">
    <property type="component" value="Unassembled WGS sequence"/>
</dbReference>
<dbReference type="InterPro" id="IPR033479">
    <property type="entry name" value="dCache_1"/>
</dbReference>
<comment type="subcellular location">
    <subcellularLocation>
        <location evidence="2">Cell membrane</location>
        <topology evidence="2">Multi-pass membrane protein</topology>
    </subcellularLocation>
</comment>
<dbReference type="InterPro" id="IPR036890">
    <property type="entry name" value="HATPase_C_sf"/>
</dbReference>
<dbReference type="InterPro" id="IPR036097">
    <property type="entry name" value="HisK_dim/P_sf"/>
</dbReference>
<keyword evidence="5" id="KW-0597">Phosphoprotein</keyword>
<dbReference type="Pfam" id="PF02743">
    <property type="entry name" value="dCache_1"/>
    <property type="match status" value="1"/>
</dbReference>
<evidence type="ECO:0000256" key="7">
    <source>
        <dbReference type="ARBA" id="ARBA00022692"/>
    </source>
</evidence>
<dbReference type="SMART" id="SM00387">
    <property type="entry name" value="HATPase_c"/>
    <property type="match status" value="1"/>
</dbReference>
<evidence type="ECO:0000256" key="5">
    <source>
        <dbReference type="ARBA" id="ARBA00022553"/>
    </source>
</evidence>
<sequence length="764" mass="86059">MAVESGHPLNSLRAYRPLLIILLLMLFVLLLVETAVLSRQQAIEELQQSAESHLDRYLQSLQQRLDRYKDLPHLLATHSELMSALDAGHGEQAIQRANLYLEQVNTVMGTTDAYLMNAKGVTVAASNWRSEATFIGRDFSFRPYFQDALKGEEGRYFALGTTSKRRGYYFSYPLSDAGEVVGVVVVKVDLHDVEQHWSNSQIELLVTDPDGIIFISTRPQWKFRALQPLSTEDMQRIVDSLRYGDVRLTSLDIIKREQLERDGELITLLDSRQIENEALDGLKPRQFLHQRKAVPGFGLSVSVLASLEPVEAAMVENLLLVGFSTAAIALLVLFLLARRRIIKERASFQQREMLALEENEARVRAIIDNTHAGLVMLDESGCIESINPTTEHLFGYSLAQLRGHYFSQLLAQEDRAACWRHILSDEPDQPDLLAVEATGLRHDSSEVPLEVYINRMRLASARHYIVTLHDLTERKAQERALKAAHEELESRVQERTADLSHANAKLLEEMEQHGQTQNELIQTAKLAVIGQMSAGINHELNQPLTAIRNYSDNARAFLKRGKLETVDANLVEISGLTERMSRIIHPLKEFARKSSGSTDLVCLQTVRDGAMSLMYGHFEKEQVKVNWPPRLSDYYVLGDILRLEQVLVNLLSNAVHAMEQVQTRRIDIGVEVEGKWLRLSIRDQGPGIAEADLERIFEPFFTTKKSGQGLGLGLSISHRIIETLGGRLSAANHPQGGAIFTIELPRGVRPEMTTHPSERSDEQD</sequence>
<dbReference type="Pfam" id="PF02518">
    <property type="entry name" value="HATPase_c"/>
    <property type="match status" value="1"/>
</dbReference>
<dbReference type="SUPFAM" id="SSF47384">
    <property type="entry name" value="Homodimeric domain of signal transducing histidine kinase"/>
    <property type="match status" value="1"/>
</dbReference>
<keyword evidence="12" id="KW-0902">Two-component regulatory system</keyword>
<keyword evidence="13 14" id="KW-0472">Membrane</keyword>
<dbReference type="CDD" id="cd00130">
    <property type="entry name" value="PAS"/>
    <property type="match status" value="1"/>
</dbReference>
<evidence type="ECO:0000259" key="15">
    <source>
        <dbReference type="PROSITE" id="PS50109"/>
    </source>
</evidence>
<dbReference type="SMART" id="SM00388">
    <property type="entry name" value="HisKA"/>
    <property type="match status" value="1"/>
</dbReference>
<evidence type="ECO:0000256" key="4">
    <source>
        <dbReference type="ARBA" id="ARBA00022475"/>
    </source>
</evidence>
<keyword evidence="9" id="KW-0418">Kinase</keyword>
<dbReference type="CDD" id="cd00082">
    <property type="entry name" value="HisKA"/>
    <property type="match status" value="1"/>
</dbReference>
<evidence type="ECO:0000256" key="8">
    <source>
        <dbReference type="ARBA" id="ARBA00022741"/>
    </source>
</evidence>
<dbReference type="SUPFAM" id="SSF55874">
    <property type="entry name" value="ATPase domain of HSP90 chaperone/DNA topoisomerase II/histidine kinase"/>
    <property type="match status" value="1"/>
</dbReference>
<dbReference type="InterPro" id="IPR004358">
    <property type="entry name" value="Sig_transdc_His_kin-like_C"/>
</dbReference>
<evidence type="ECO:0000256" key="6">
    <source>
        <dbReference type="ARBA" id="ARBA00022679"/>
    </source>
</evidence>
<evidence type="ECO:0000256" key="9">
    <source>
        <dbReference type="ARBA" id="ARBA00022777"/>
    </source>
</evidence>
<evidence type="ECO:0000256" key="2">
    <source>
        <dbReference type="ARBA" id="ARBA00004651"/>
    </source>
</evidence>
<keyword evidence="4" id="KW-1003">Cell membrane</keyword>
<dbReference type="InterPro" id="IPR003594">
    <property type="entry name" value="HATPase_dom"/>
</dbReference>